<dbReference type="Proteomes" id="UP001472677">
    <property type="component" value="Unassembled WGS sequence"/>
</dbReference>
<keyword evidence="2" id="KW-1185">Reference proteome</keyword>
<dbReference type="EMBL" id="JBBPBM010000013">
    <property type="protein sequence ID" value="KAK8562094.1"/>
    <property type="molecule type" value="Genomic_DNA"/>
</dbReference>
<name>A0ABR2EJD5_9ROSI</name>
<protein>
    <submittedName>
        <fullName evidence="1">Uncharacterized protein</fullName>
    </submittedName>
</protein>
<organism evidence="1 2">
    <name type="scientific">Hibiscus sabdariffa</name>
    <name type="common">roselle</name>
    <dbReference type="NCBI Taxonomy" id="183260"/>
    <lineage>
        <taxon>Eukaryota</taxon>
        <taxon>Viridiplantae</taxon>
        <taxon>Streptophyta</taxon>
        <taxon>Embryophyta</taxon>
        <taxon>Tracheophyta</taxon>
        <taxon>Spermatophyta</taxon>
        <taxon>Magnoliopsida</taxon>
        <taxon>eudicotyledons</taxon>
        <taxon>Gunneridae</taxon>
        <taxon>Pentapetalae</taxon>
        <taxon>rosids</taxon>
        <taxon>malvids</taxon>
        <taxon>Malvales</taxon>
        <taxon>Malvaceae</taxon>
        <taxon>Malvoideae</taxon>
        <taxon>Hibiscus</taxon>
    </lineage>
</organism>
<reference evidence="1 2" key="1">
    <citation type="journal article" date="2024" name="G3 (Bethesda)">
        <title>Genome assembly of Hibiscus sabdariffa L. provides insights into metabolisms of medicinal natural products.</title>
        <authorList>
            <person name="Kim T."/>
        </authorList>
    </citation>
    <scope>NUCLEOTIDE SEQUENCE [LARGE SCALE GENOMIC DNA]</scope>
    <source>
        <strain evidence="1">TK-2024</strain>
        <tissue evidence="1">Old leaves</tissue>
    </source>
</reference>
<evidence type="ECO:0000313" key="2">
    <source>
        <dbReference type="Proteomes" id="UP001472677"/>
    </source>
</evidence>
<gene>
    <name evidence="1" type="ORF">V6N12_049145</name>
</gene>
<accession>A0ABR2EJD5</accession>
<sequence>MAGRDSCSSAESRDEAGKGQNAFVVCAGSCQLFSQNFPHIDAITSHDCVDEQQPRPVHDLVMRCGHDIALHKCVP</sequence>
<evidence type="ECO:0000313" key="1">
    <source>
        <dbReference type="EMBL" id="KAK8562094.1"/>
    </source>
</evidence>
<proteinExistence type="predicted"/>
<comment type="caution">
    <text evidence="1">The sequence shown here is derived from an EMBL/GenBank/DDBJ whole genome shotgun (WGS) entry which is preliminary data.</text>
</comment>